<dbReference type="CDD" id="cd05289">
    <property type="entry name" value="MDR_like_2"/>
    <property type="match status" value="1"/>
</dbReference>
<protein>
    <submittedName>
        <fullName evidence="3">NADP-dependent oxidoreductase</fullName>
        <ecNumber evidence="3">1.-.-.-</ecNumber>
    </submittedName>
</protein>
<dbReference type="PROSITE" id="PS01162">
    <property type="entry name" value="QOR_ZETA_CRYSTAL"/>
    <property type="match status" value="1"/>
</dbReference>
<dbReference type="InterPro" id="IPR002364">
    <property type="entry name" value="Quin_OxRdtase/zeta-crystal_CS"/>
</dbReference>
<name>A0ABW4D2I8_9LACO</name>
<evidence type="ECO:0000259" key="2">
    <source>
        <dbReference type="SMART" id="SM00829"/>
    </source>
</evidence>
<dbReference type="PANTHER" id="PTHR11695:SF294">
    <property type="entry name" value="RETICULON-4-INTERACTING PROTEIN 1, MITOCHONDRIAL"/>
    <property type="match status" value="1"/>
</dbReference>
<dbReference type="InterPro" id="IPR011032">
    <property type="entry name" value="GroES-like_sf"/>
</dbReference>
<evidence type="ECO:0000313" key="4">
    <source>
        <dbReference type="Proteomes" id="UP001597189"/>
    </source>
</evidence>
<keyword evidence="4" id="KW-1185">Reference proteome</keyword>
<dbReference type="Proteomes" id="UP001597189">
    <property type="component" value="Unassembled WGS sequence"/>
</dbReference>
<reference evidence="4" key="1">
    <citation type="journal article" date="2019" name="Int. J. Syst. Evol. Microbiol.">
        <title>The Global Catalogue of Microorganisms (GCM) 10K type strain sequencing project: providing services to taxonomists for standard genome sequencing and annotation.</title>
        <authorList>
            <consortium name="The Broad Institute Genomics Platform"/>
            <consortium name="The Broad Institute Genome Sequencing Center for Infectious Disease"/>
            <person name="Wu L."/>
            <person name="Ma J."/>
        </authorList>
    </citation>
    <scope>NUCLEOTIDE SEQUENCE [LARGE SCALE GENOMIC DNA]</scope>
    <source>
        <strain evidence="4">CCM 8979</strain>
    </source>
</reference>
<comment type="caution">
    <text evidence="3">The sequence shown here is derived from an EMBL/GenBank/DDBJ whole genome shotgun (WGS) entry which is preliminary data.</text>
</comment>
<dbReference type="EMBL" id="JBHTOD010000002">
    <property type="protein sequence ID" value="MFD1454803.1"/>
    <property type="molecule type" value="Genomic_DNA"/>
</dbReference>
<gene>
    <name evidence="3" type="ORF">ACFQ44_03770</name>
</gene>
<dbReference type="InterPro" id="IPR020843">
    <property type="entry name" value="ER"/>
</dbReference>
<dbReference type="Pfam" id="PF13602">
    <property type="entry name" value="ADH_zinc_N_2"/>
    <property type="match status" value="1"/>
</dbReference>
<evidence type="ECO:0000313" key="3">
    <source>
        <dbReference type="EMBL" id="MFD1454803.1"/>
    </source>
</evidence>
<dbReference type="SMART" id="SM00829">
    <property type="entry name" value="PKS_ER"/>
    <property type="match status" value="1"/>
</dbReference>
<dbReference type="Pfam" id="PF08240">
    <property type="entry name" value="ADH_N"/>
    <property type="match status" value="1"/>
</dbReference>
<dbReference type="Gene3D" id="3.40.50.720">
    <property type="entry name" value="NAD(P)-binding Rossmann-like Domain"/>
    <property type="match status" value="1"/>
</dbReference>
<organism evidence="3 4">
    <name type="scientific">Levilactobacillus lanxiensis</name>
    <dbReference type="NCBI Taxonomy" id="2799568"/>
    <lineage>
        <taxon>Bacteria</taxon>
        <taxon>Bacillati</taxon>
        <taxon>Bacillota</taxon>
        <taxon>Bacilli</taxon>
        <taxon>Lactobacillales</taxon>
        <taxon>Lactobacillaceae</taxon>
        <taxon>Levilactobacillus</taxon>
    </lineage>
</organism>
<dbReference type="SUPFAM" id="SSF51735">
    <property type="entry name" value="NAD(P)-binding Rossmann-fold domains"/>
    <property type="match status" value="1"/>
</dbReference>
<evidence type="ECO:0000256" key="1">
    <source>
        <dbReference type="ARBA" id="ARBA00023002"/>
    </source>
</evidence>
<dbReference type="PANTHER" id="PTHR11695">
    <property type="entry name" value="ALCOHOL DEHYDROGENASE RELATED"/>
    <property type="match status" value="1"/>
</dbReference>
<sequence>MKEILLREYGSVDGLFEVDTAMPTIAADEVLVKLVATGVNDVDVVIRKNGFPATVQNQAALPHSLGTDFSGIITQTGSQVTKFVVGDHVVGLNTLATYAEYVAINENALISKVPQDLDLVPLGGLLGTALPAWSAVVLEGKVQANQKVLIHGGAGGVGSMAIQFAKAAGAYVITTAAAKDEDYVTALGADQFIDYRHEDFGKIVKDVDLVVHLVDKATQDRSYSVIKPGGKLLSPAVVPDQELAKKYNVEAKFIWGDVSEETRSSVVDLYAHNQLDIHVNQIYPFTLAGVKIAQSDFEKGPNRGKRIIKFSD</sequence>
<dbReference type="SUPFAM" id="SSF50129">
    <property type="entry name" value="GroES-like"/>
    <property type="match status" value="1"/>
</dbReference>
<dbReference type="InterPro" id="IPR013154">
    <property type="entry name" value="ADH-like_N"/>
</dbReference>
<proteinExistence type="predicted"/>
<accession>A0ABW4D2I8</accession>
<dbReference type="RefSeq" id="WP_203642944.1">
    <property type="nucleotide sequence ID" value="NZ_BOLN01000002.1"/>
</dbReference>
<keyword evidence="1 3" id="KW-0560">Oxidoreductase</keyword>
<dbReference type="InterPro" id="IPR036291">
    <property type="entry name" value="NAD(P)-bd_dom_sf"/>
</dbReference>
<dbReference type="InterPro" id="IPR050700">
    <property type="entry name" value="YIM1/Zinc_Alcohol_DH_Fams"/>
</dbReference>
<dbReference type="EC" id="1.-.-.-" evidence="3"/>
<dbReference type="Gene3D" id="3.90.180.10">
    <property type="entry name" value="Medium-chain alcohol dehydrogenases, catalytic domain"/>
    <property type="match status" value="1"/>
</dbReference>
<dbReference type="GO" id="GO:0016491">
    <property type="term" value="F:oxidoreductase activity"/>
    <property type="evidence" value="ECO:0007669"/>
    <property type="project" value="UniProtKB-KW"/>
</dbReference>
<feature type="domain" description="Enoyl reductase (ER)" evidence="2">
    <location>
        <begin position="10"/>
        <end position="308"/>
    </location>
</feature>